<dbReference type="EMBL" id="MU071363">
    <property type="protein sequence ID" value="KAF5826108.1"/>
    <property type="molecule type" value="Genomic_DNA"/>
</dbReference>
<evidence type="ECO:0000313" key="4">
    <source>
        <dbReference type="EMBL" id="KAF5826108.1"/>
    </source>
</evidence>
<gene>
    <name evidence="3" type="primary">CAg1</name>
    <name evidence="4" type="ORF">DUNSADRAFT_4820</name>
</gene>
<organism evidence="3">
    <name type="scientific">Dunaliella salina</name>
    <name type="common">Green alga</name>
    <name type="synonym">Protococcus salinus</name>
    <dbReference type="NCBI Taxonomy" id="3046"/>
    <lineage>
        <taxon>Eukaryota</taxon>
        <taxon>Viridiplantae</taxon>
        <taxon>Chlorophyta</taxon>
        <taxon>core chlorophytes</taxon>
        <taxon>Chlorophyceae</taxon>
        <taxon>CS clade</taxon>
        <taxon>Chlamydomonadales</taxon>
        <taxon>Dunaliellaceae</taxon>
        <taxon>Dunaliella</taxon>
    </lineage>
</organism>
<dbReference type="SUPFAM" id="SSF51161">
    <property type="entry name" value="Trimeric LpxA-like enzymes"/>
    <property type="match status" value="1"/>
</dbReference>
<reference evidence="4" key="3">
    <citation type="submission" date="2020-06" db="EMBL/GenBank/DDBJ databases">
        <authorList>
            <consortium name="DOE Joint Genome Institute"/>
            <person name="Calhoun S."/>
            <person name="Polle J.E."/>
            <person name="Mckie-Krisberg Z."/>
            <person name="Prochnik S."/>
            <person name="Neofotis P."/>
            <person name="Yim W.C."/>
            <person name="Hathwaik L.T."/>
            <person name="Jenkins J."/>
            <person name="Molina H."/>
            <person name="Bunkenborg J."/>
            <person name="Grigoriev I.V."/>
            <person name="Barry K."/>
            <person name="Schmutz J."/>
            <person name="Jin E."/>
            <person name="Cushman J.C."/>
            <person name="Magnuson J.K."/>
        </authorList>
    </citation>
    <scope>NUCLEOTIDE SEQUENCE</scope>
    <source>
        <strain evidence="4">CCAP 19/18</strain>
    </source>
</reference>
<dbReference type="CDD" id="cd04645">
    <property type="entry name" value="LbH_gamma_CA_like"/>
    <property type="match status" value="1"/>
</dbReference>
<dbReference type="Pfam" id="PF00132">
    <property type="entry name" value="Hexapep"/>
    <property type="match status" value="1"/>
</dbReference>
<evidence type="ECO:0000313" key="3">
    <source>
        <dbReference type="EMBL" id="ANE10539.1"/>
    </source>
</evidence>
<dbReference type="GO" id="GO:0031966">
    <property type="term" value="C:mitochondrial membrane"/>
    <property type="evidence" value="ECO:0007669"/>
    <property type="project" value="UniProtKB-SubCell"/>
</dbReference>
<dbReference type="Gene3D" id="2.160.10.10">
    <property type="entry name" value="Hexapeptide repeat proteins"/>
    <property type="match status" value="1"/>
</dbReference>
<dbReference type="EMBL" id="KT696533">
    <property type="protein sequence ID" value="ANE10539.1"/>
    <property type="molecule type" value="mRNA"/>
</dbReference>
<keyword evidence="5" id="KW-1185">Reference proteome</keyword>
<dbReference type="InterPro" id="IPR047324">
    <property type="entry name" value="LbH_gamma_CA-like"/>
</dbReference>
<reference evidence="3" key="1">
    <citation type="submission" date="2015-09" db="EMBL/GenBank/DDBJ databases">
        <authorList>
            <person name="Jackson K.R."/>
            <person name="Lunt B.L."/>
            <person name="Fisher J.N.B."/>
            <person name="Gardner A.V."/>
            <person name="Bailey M.E."/>
            <person name="Deus L.M."/>
            <person name="Earl A.S."/>
            <person name="Gibby P.D."/>
            <person name="Hartmann K.A."/>
            <person name="Liu J.E."/>
            <person name="Manci A.M."/>
            <person name="Nielsen D.A."/>
            <person name="Solomon M.B."/>
            <person name="Breakwell D.P."/>
            <person name="Burnett S.H."/>
            <person name="Grose J.H."/>
        </authorList>
    </citation>
    <scope>NUCLEOTIDE SEQUENCE</scope>
    <source>
        <strain evidence="3">CCAP1918</strain>
    </source>
</reference>
<dbReference type="InterPro" id="IPR050484">
    <property type="entry name" value="Transf_Hexapept/Carb_Anhydrase"/>
</dbReference>
<dbReference type="InterPro" id="IPR001451">
    <property type="entry name" value="Hexapep"/>
</dbReference>
<comment type="subcellular location">
    <subcellularLocation>
        <location evidence="2">Mitochondrion membrane</location>
        <topology evidence="2">Peripheral membrane protein</topology>
        <orientation evidence="2">Matrix side</orientation>
    </subcellularLocation>
</comment>
<comment type="similarity">
    <text evidence="1">Belongs to the gamma-class carbonic anhydrase family.</text>
</comment>
<proteinExistence type="evidence at transcript level"/>
<dbReference type="Proteomes" id="UP000815325">
    <property type="component" value="Unassembled WGS sequence"/>
</dbReference>
<dbReference type="PANTHER" id="PTHR13061">
    <property type="entry name" value="DYNACTIN SUBUNIT P25"/>
    <property type="match status" value="1"/>
</dbReference>
<dbReference type="Pfam" id="PF14602">
    <property type="entry name" value="Hexapep_2"/>
    <property type="match status" value="1"/>
</dbReference>
<evidence type="ECO:0000313" key="5">
    <source>
        <dbReference type="Proteomes" id="UP000815325"/>
    </source>
</evidence>
<protein>
    <submittedName>
        <fullName evidence="3">Gamma carbonic anhydrase 3</fullName>
    </submittedName>
    <submittedName>
        <fullName evidence="4">Trimeric LpxA-like protein</fullName>
    </submittedName>
</protein>
<sequence>MLALNLVKSVAWRVGFAVRESGQALERVGCRLQGIYSHEEQLCRHMPSLPVQYDAPSAGPSSFAAPSSLMVGNVSLGRSSSLWYNAIVRGDLRPVSIGNHTNIQDSAYVGASSEYSPPVEIGNNVSIGHGAVIKGATIGDNVLIGINAIISEGCQIESNSIIAAGAYVEENTLVPGGEVWAGNPAKKLRDVKPEEKTHLKDLPGKYADMAGQHEEIIKLLKMKQQEYTL</sequence>
<reference evidence="4" key="2">
    <citation type="submission" date="2017-08" db="EMBL/GenBank/DDBJ databases">
        <authorList>
            <person name="Polle J.E."/>
            <person name="Barry K."/>
            <person name="Cushman J."/>
            <person name="Schmutz J."/>
            <person name="Tran D."/>
            <person name="Hathwaick L.T."/>
            <person name="Yim W.C."/>
            <person name="Jenkins J."/>
            <person name="Mckie-Krisberg Z.M."/>
            <person name="Prochnik S."/>
            <person name="Lindquist E."/>
            <person name="Dockter R.B."/>
            <person name="Adam C."/>
            <person name="Molina H."/>
            <person name="Bunkerborg J."/>
            <person name="Jin E."/>
            <person name="Buchheim M."/>
            <person name="Magnuson J."/>
        </authorList>
    </citation>
    <scope>NUCLEOTIDE SEQUENCE</scope>
    <source>
        <strain evidence="4">CCAP 19/18</strain>
    </source>
</reference>
<dbReference type="InterPro" id="IPR011004">
    <property type="entry name" value="Trimer_LpxA-like_sf"/>
</dbReference>
<evidence type="ECO:0000256" key="2">
    <source>
        <dbReference type="ARBA" id="ARBA00034694"/>
    </source>
</evidence>
<dbReference type="AlphaFoldDB" id="A0A172R2D2"/>
<evidence type="ECO:0000256" key="1">
    <source>
        <dbReference type="ARBA" id="ARBA00023595"/>
    </source>
</evidence>
<accession>A0A172R2D2</accession>
<dbReference type="PANTHER" id="PTHR13061:SF50">
    <property type="entry name" value="GAMMA CARBONIC ANHYDRASE 1, MITOCHONDRIAL"/>
    <property type="match status" value="1"/>
</dbReference>
<dbReference type="OrthoDB" id="25818at2759"/>
<name>A0A172R2D2_DUNSA</name>